<keyword evidence="2" id="KW-1185">Reference proteome</keyword>
<dbReference type="EMBL" id="DF973286">
    <property type="protein sequence ID" value="GAU24190.1"/>
    <property type="molecule type" value="Genomic_DNA"/>
</dbReference>
<dbReference type="Proteomes" id="UP000242715">
    <property type="component" value="Unassembled WGS sequence"/>
</dbReference>
<organism evidence="1 2">
    <name type="scientific">Trifolium subterraneum</name>
    <name type="common">Subterranean clover</name>
    <dbReference type="NCBI Taxonomy" id="3900"/>
    <lineage>
        <taxon>Eukaryota</taxon>
        <taxon>Viridiplantae</taxon>
        <taxon>Streptophyta</taxon>
        <taxon>Embryophyta</taxon>
        <taxon>Tracheophyta</taxon>
        <taxon>Spermatophyta</taxon>
        <taxon>Magnoliopsida</taxon>
        <taxon>eudicotyledons</taxon>
        <taxon>Gunneridae</taxon>
        <taxon>Pentapetalae</taxon>
        <taxon>rosids</taxon>
        <taxon>fabids</taxon>
        <taxon>Fabales</taxon>
        <taxon>Fabaceae</taxon>
        <taxon>Papilionoideae</taxon>
        <taxon>50 kb inversion clade</taxon>
        <taxon>NPAAA clade</taxon>
        <taxon>Hologalegina</taxon>
        <taxon>IRL clade</taxon>
        <taxon>Trifolieae</taxon>
        <taxon>Trifolium</taxon>
    </lineage>
</organism>
<dbReference type="OrthoDB" id="1306001at2759"/>
<dbReference type="PANTHER" id="PTHR36617">
    <property type="entry name" value="PROTEIN, PUTATIVE-RELATED"/>
    <property type="match status" value="1"/>
</dbReference>
<evidence type="ECO:0008006" key="3">
    <source>
        <dbReference type="Google" id="ProtNLM"/>
    </source>
</evidence>
<reference evidence="2" key="1">
    <citation type="journal article" date="2017" name="Front. Plant Sci.">
        <title>Climate Clever Clovers: New Paradigm to Reduce the Environmental Footprint of Ruminants by Breeding Low Methanogenic Forages Utilizing Haplotype Variation.</title>
        <authorList>
            <person name="Kaur P."/>
            <person name="Appels R."/>
            <person name="Bayer P.E."/>
            <person name="Keeble-Gagnere G."/>
            <person name="Wang J."/>
            <person name="Hirakawa H."/>
            <person name="Shirasawa K."/>
            <person name="Vercoe P."/>
            <person name="Stefanova K."/>
            <person name="Durmic Z."/>
            <person name="Nichols P."/>
            <person name="Revell C."/>
            <person name="Isobe S.N."/>
            <person name="Edwards D."/>
            <person name="Erskine W."/>
        </authorList>
    </citation>
    <scope>NUCLEOTIDE SEQUENCE [LARGE SCALE GENOMIC DNA]</scope>
    <source>
        <strain evidence="2">cv. Daliak</strain>
    </source>
</reference>
<proteinExistence type="predicted"/>
<gene>
    <name evidence="1" type="ORF">TSUD_23270</name>
</gene>
<evidence type="ECO:0000313" key="1">
    <source>
        <dbReference type="EMBL" id="GAU24190.1"/>
    </source>
</evidence>
<sequence length="195" mass="22564">MTSFLFDPLARETPLRSQFQRLFQVSTQSACKVGEIGSWVEDQWVWDFRWRRDLFVWEFNLLDNLFDILNGSPISIAIDSWCWKHDLCGVFSIKSDYMVHQQSTADEVFFSEDEIRLLPKKRRVITNAGACTRVLCCLGSESTDHLFGSCNQILPIWYAILRWLGVEWVSPRGILGCFEVFLDMGMSRKKDSGGC</sequence>
<dbReference type="PANTHER" id="PTHR36617:SF15">
    <property type="entry name" value="REVERSE TRANSCRIPTASE ZINC-BINDING DOMAIN-CONTAINING PROTEIN"/>
    <property type="match status" value="1"/>
</dbReference>
<protein>
    <recommendedName>
        <fullName evidence="3">Reverse transcriptase zinc-binding domain-containing protein</fullName>
    </recommendedName>
</protein>
<name>A0A2Z6ML10_TRISU</name>
<dbReference type="AlphaFoldDB" id="A0A2Z6ML10"/>
<accession>A0A2Z6ML10</accession>
<evidence type="ECO:0000313" key="2">
    <source>
        <dbReference type="Proteomes" id="UP000242715"/>
    </source>
</evidence>